<reference evidence="1" key="1">
    <citation type="submission" date="2014-04" db="EMBL/GenBank/DDBJ databases">
        <authorList>
            <person name="Ho Y.-N."/>
            <person name="Huang C.-C."/>
        </authorList>
    </citation>
    <scope>NUCLEOTIDE SEQUENCE</scope>
    <source>
        <strain evidence="1">869T2</strain>
    </source>
</reference>
<gene>
    <name evidence="1" type="ORF">DT99_024540</name>
</gene>
<evidence type="ECO:0000313" key="1">
    <source>
        <dbReference type="EMBL" id="QTO20531.1"/>
    </source>
</evidence>
<evidence type="ECO:0000313" key="2">
    <source>
        <dbReference type="Proteomes" id="UP000027834"/>
    </source>
</evidence>
<dbReference type="AlphaFoldDB" id="A0A8A8D7F6"/>
<reference evidence="1" key="2">
    <citation type="submission" date="2021-03" db="EMBL/GenBank/DDBJ databases">
        <title>Complete genome sequence of Burkholderia seminalis 869T2.</title>
        <authorList>
            <person name="Hung S.-H."/>
            <person name="Huang C.-T."/>
            <person name="Huang C.-C."/>
            <person name="Kuo C.-H."/>
        </authorList>
    </citation>
    <scope>NUCLEOTIDE SEQUENCE</scope>
    <source>
        <strain evidence="1">869T2</strain>
    </source>
</reference>
<proteinExistence type="predicted"/>
<dbReference type="Proteomes" id="UP000027834">
    <property type="component" value="Chromosome 2"/>
</dbReference>
<sequence length="98" mass="10950">MREMREVEEVARIAKPFAHRAPGGPCLASARTRRAALTVDAPLARRRVRHAGNTRDARMIAWIADHARRRAKARHAGFEPIAAVRARHPATDSRTGLR</sequence>
<keyword evidence="2" id="KW-1185">Reference proteome</keyword>
<dbReference type="EMBL" id="CP072521">
    <property type="protein sequence ID" value="QTO20531.1"/>
    <property type="molecule type" value="Genomic_DNA"/>
</dbReference>
<accession>A0A8A8D7F6</accession>
<dbReference type="GeneID" id="62015141"/>
<protein>
    <submittedName>
        <fullName evidence="1">Uncharacterized protein</fullName>
    </submittedName>
</protein>
<organism evidence="1 2">
    <name type="scientific">Burkholderia seminalis</name>
    <dbReference type="NCBI Taxonomy" id="488731"/>
    <lineage>
        <taxon>Bacteria</taxon>
        <taxon>Pseudomonadati</taxon>
        <taxon>Pseudomonadota</taxon>
        <taxon>Betaproteobacteria</taxon>
        <taxon>Burkholderiales</taxon>
        <taxon>Burkholderiaceae</taxon>
        <taxon>Burkholderia</taxon>
        <taxon>Burkholderia cepacia complex</taxon>
    </lineage>
</organism>
<dbReference type="RefSeq" id="WP_154233741.1">
    <property type="nucleotide sequence ID" value="NZ_CABVPV010000032.1"/>
</dbReference>
<name>A0A8A8D7F6_9BURK</name>